<evidence type="ECO:0000313" key="1">
    <source>
        <dbReference type="EMBL" id="RMZ68399.1"/>
    </source>
</evidence>
<accession>A0A3M7M1U0</accession>
<sequence>MNKYRNSRNVVWG</sequence>
<keyword evidence="2" id="KW-1185">Reference proteome</keyword>
<dbReference type="EMBL" id="KE747815">
    <property type="protein sequence ID" value="RMZ68399.1"/>
    <property type="molecule type" value="Genomic_DNA"/>
</dbReference>
<proteinExistence type="predicted"/>
<dbReference type="Proteomes" id="UP000265663">
    <property type="component" value="Unassembled WGS sequence"/>
</dbReference>
<protein>
    <submittedName>
        <fullName evidence="1">Uncharacterized protein</fullName>
    </submittedName>
</protein>
<evidence type="ECO:0000313" key="2">
    <source>
        <dbReference type="Proteomes" id="UP000265663"/>
    </source>
</evidence>
<reference evidence="1 2" key="1">
    <citation type="journal article" date="2014" name="PLoS ONE">
        <title>De novo Genome Assembly of the Fungal Plant Pathogen Pyrenophora semeniperda.</title>
        <authorList>
            <person name="Soliai M.M."/>
            <person name="Meyer S.E."/>
            <person name="Udall J.A."/>
            <person name="Elzinga D.E."/>
            <person name="Hermansen R.A."/>
            <person name="Bodily P.M."/>
            <person name="Hart A.A."/>
            <person name="Coleman C.E."/>
        </authorList>
    </citation>
    <scope>NUCLEOTIDE SEQUENCE [LARGE SCALE GENOMIC DNA]</scope>
    <source>
        <strain evidence="1 2">CCB06</strain>
        <tissue evidence="1">Mycelium</tissue>
    </source>
</reference>
<name>A0A3M7M1U0_9PLEO</name>
<organism evidence="1 2">
    <name type="scientific">Pyrenophora seminiperda CCB06</name>
    <dbReference type="NCBI Taxonomy" id="1302712"/>
    <lineage>
        <taxon>Eukaryota</taxon>
        <taxon>Fungi</taxon>
        <taxon>Dikarya</taxon>
        <taxon>Ascomycota</taxon>
        <taxon>Pezizomycotina</taxon>
        <taxon>Dothideomycetes</taxon>
        <taxon>Pleosporomycetidae</taxon>
        <taxon>Pleosporales</taxon>
        <taxon>Pleosporineae</taxon>
        <taxon>Pleosporaceae</taxon>
        <taxon>Pyrenophora</taxon>
    </lineage>
</organism>
<gene>
    <name evidence="1" type="ORF">GMOD_00010035</name>
</gene>